<comment type="caution">
    <text evidence="12">The sequence shown here is derived from an EMBL/GenBank/DDBJ whole genome shotgun (WGS) entry which is preliminary data.</text>
</comment>
<dbReference type="PANTHER" id="PTHR32438:SF5">
    <property type="entry name" value="4-ALPHA-GLUCANOTRANSFERASE DPE1, CHLOROPLASTIC_AMYLOPLASTIC"/>
    <property type="match status" value="1"/>
</dbReference>
<dbReference type="AlphaFoldDB" id="A0A6G1WVB9"/>
<evidence type="ECO:0000256" key="4">
    <source>
        <dbReference type="ARBA" id="ARBA00020295"/>
    </source>
</evidence>
<comment type="catalytic activity">
    <reaction evidence="1 10">
        <text>Transfers a segment of a (1-&gt;4)-alpha-D-glucan to a new position in an acceptor, which may be glucose or a (1-&gt;4)-alpha-D-glucan.</text>
        <dbReference type="EC" id="2.4.1.25"/>
    </reaction>
</comment>
<dbReference type="NCBIfam" id="TIGR00217">
    <property type="entry name" value="malQ"/>
    <property type="match status" value="1"/>
</dbReference>
<evidence type="ECO:0000256" key="6">
    <source>
        <dbReference type="ARBA" id="ARBA00022679"/>
    </source>
</evidence>
<evidence type="ECO:0000313" key="12">
    <source>
        <dbReference type="EMBL" id="MQW73602.1"/>
    </source>
</evidence>
<accession>A0A6G1WVB9</accession>
<evidence type="ECO:0000256" key="5">
    <source>
        <dbReference type="ARBA" id="ARBA00022676"/>
    </source>
</evidence>
<evidence type="ECO:0000256" key="3">
    <source>
        <dbReference type="ARBA" id="ARBA00012560"/>
    </source>
</evidence>
<proteinExistence type="inferred from homology"/>
<keyword evidence="5 10" id="KW-0328">Glycosyltransferase</keyword>
<name>A0A6G1WVB9_9HYPH</name>
<gene>
    <name evidence="12" type="primary">malQ</name>
    <name evidence="12" type="ORF">GHJ91_32305</name>
</gene>
<keyword evidence="6 10" id="KW-0808">Transferase</keyword>
<dbReference type="PANTHER" id="PTHR32438">
    <property type="entry name" value="4-ALPHA-GLUCANOTRANSFERASE DPE1, CHLOROPLASTIC/AMYLOPLASTIC"/>
    <property type="match status" value="1"/>
</dbReference>
<dbReference type="InterPro" id="IPR003385">
    <property type="entry name" value="Glyco_hydro_77"/>
</dbReference>
<keyword evidence="7 10" id="KW-0119">Carbohydrate metabolism</keyword>
<evidence type="ECO:0000256" key="11">
    <source>
        <dbReference type="SAM" id="MobiDB-lite"/>
    </source>
</evidence>
<dbReference type="EMBL" id="WISB01000217">
    <property type="protein sequence ID" value="MQW73602.1"/>
    <property type="molecule type" value="Genomic_DNA"/>
</dbReference>
<dbReference type="GO" id="GO:0004134">
    <property type="term" value="F:4-alpha-glucanotransferase activity"/>
    <property type="evidence" value="ECO:0007669"/>
    <property type="project" value="UniProtKB-EC"/>
</dbReference>
<sequence>MTALDKLAKKHGISPTRPGIERAKVPISDQTKRKILTALHVETNPAPKCFLPSFVLKERVWGITAQLYELRSSRNWGIGDFEDLARLCEIAASWGADFVGLNPLHAPFLADPDRCSPYEPSNRRFLNPLYIAVDRVKGFKRTPELDKILEKLRRADLVDYKGVAKAKLQALRQVWKTRNRWSKEEHCAFRIFEQKGGAALRLHALFEALSSEMQQCGKGAGWTAWPLPYQDPDGEDVQRFESDHREEVEFHIWLQWLAHQQLSEAAARAEQARLRVGLYLDLAVGEALDGSATWSERDIYVWGASIGSPPDPWAVNGQDWKLAAMQPATVAAGANSPFRKVIDVTMRYAGALRIDHAAALRRLYLVPFDSPPEEGAYVQYPDAQLLRVLADASHAHCCVVIGEDLGLVPRGLRDQLSAVNILSYRILSYEKSPRGFAAPARYPRLALACVSTHDHQTMVGWWNGADIDMRLEHRLVPTEAADEERQERKRERARITRAFKAAGVALPPYKHSHREQEFMRALVVSAYRYVGQTPCLLVAARLADMTNEPRPTNVPGTSTSYPNWRPKLSVTLEDIPREPLSLTVAQTLATQRPRKG</sequence>
<evidence type="ECO:0000256" key="8">
    <source>
        <dbReference type="ARBA" id="ARBA00031423"/>
    </source>
</evidence>
<evidence type="ECO:0000256" key="2">
    <source>
        <dbReference type="ARBA" id="ARBA00005684"/>
    </source>
</evidence>
<protein>
    <recommendedName>
        <fullName evidence="4 10">4-alpha-glucanotransferase</fullName>
        <ecNumber evidence="3 10">2.4.1.25</ecNumber>
    </recommendedName>
    <alternativeName>
        <fullName evidence="8 10">Amylomaltase</fullName>
    </alternativeName>
    <alternativeName>
        <fullName evidence="9 10">Disproportionating enzyme</fullName>
    </alternativeName>
</protein>
<comment type="similarity">
    <text evidence="2 10">Belongs to the disproportionating enzyme family.</text>
</comment>
<organism evidence="12">
    <name type="scientific">Sinorhizobium medicae</name>
    <dbReference type="NCBI Taxonomy" id="110321"/>
    <lineage>
        <taxon>Bacteria</taxon>
        <taxon>Pseudomonadati</taxon>
        <taxon>Pseudomonadota</taxon>
        <taxon>Alphaproteobacteria</taxon>
        <taxon>Hyphomicrobiales</taxon>
        <taxon>Rhizobiaceae</taxon>
        <taxon>Sinorhizobium/Ensifer group</taxon>
        <taxon>Sinorhizobium</taxon>
    </lineage>
</organism>
<evidence type="ECO:0000256" key="7">
    <source>
        <dbReference type="ARBA" id="ARBA00023277"/>
    </source>
</evidence>
<dbReference type="EC" id="2.4.1.25" evidence="3 10"/>
<dbReference type="Pfam" id="PF02446">
    <property type="entry name" value="Glyco_hydro_77"/>
    <property type="match status" value="1"/>
</dbReference>
<reference evidence="12" key="1">
    <citation type="journal article" date="2013" name="Genome Biol.">
        <title>Comparative genomics of the core and accessory genomes of 48 Sinorhizobium strains comprising five genospecies.</title>
        <authorList>
            <person name="Sugawara M."/>
            <person name="Epstein B."/>
            <person name="Badgley B.D."/>
            <person name="Unno T."/>
            <person name="Xu L."/>
            <person name="Reese J."/>
            <person name="Gyaneshwar P."/>
            <person name="Denny R."/>
            <person name="Mudge J."/>
            <person name="Bharti A.K."/>
            <person name="Farmer A.D."/>
            <person name="May G.D."/>
            <person name="Woodward J.E."/>
            <person name="Medigue C."/>
            <person name="Vallenet D."/>
            <person name="Lajus A."/>
            <person name="Rouy Z."/>
            <person name="Martinez-Vaz B."/>
            <person name="Tiffin P."/>
            <person name="Young N.D."/>
            <person name="Sadowsky M.J."/>
        </authorList>
    </citation>
    <scope>NUCLEOTIDE SEQUENCE</scope>
    <source>
        <strain evidence="12">M1</strain>
    </source>
</reference>
<evidence type="ECO:0000256" key="9">
    <source>
        <dbReference type="ARBA" id="ARBA00031501"/>
    </source>
</evidence>
<dbReference type="SUPFAM" id="SSF51445">
    <property type="entry name" value="(Trans)glycosidases"/>
    <property type="match status" value="1"/>
</dbReference>
<evidence type="ECO:0000256" key="10">
    <source>
        <dbReference type="RuleBase" id="RU361207"/>
    </source>
</evidence>
<dbReference type="InterPro" id="IPR017853">
    <property type="entry name" value="GH"/>
</dbReference>
<dbReference type="GO" id="GO:0005975">
    <property type="term" value="P:carbohydrate metabolic process"/>
    <property type="evidence" value="ECO:0007669"/>
    <property type="project" value="InterPro"/>
</dbReference>
<dbReference type="RefSeq" id="WP_153414346.1">
    <property type="nucleotide sequence ID" value="NZ_WISB01000217.1"/>
</dbReference>
<dbReference type="Gene3D" id="3.20.20.80">
    <property type="entry name" value="Glycosidases"/>
    <property type="match status" value="1"/>
</dbReference>
<feature type="region of interest" description="Disordered" evidence="11">
    <location>
        <begin position="1"/>
        <end position="20"/>
    </location>
</feature>
<evidence type="ECO:0000256" key="1">
    <source>
        <dbReference type="ARBA" id="ARBA00000439"/>
    </source>
</evidence>